<accession>A0AAW1X0Y6</accession>
<reference evidence="2 3" key="1">
    <citation type="journal article" date="2023" name="G3 (Bethesda)">
        <title>A chromosome-length genome assembly and annotation of blackberry (Rubus argutus, cv. 'Hillquist').</title>
        <authorList>
            <person name="Bruna T."/>
            <person name="Aryal R."/>
            <person name="Dudchenko O."/>
            <person name="Sargent D.J."/>
            <person name="Mead D."/>
            <person name="Buti M."/>
            <person name="Cavallini A."/>
            <person name="Hytonen T."/>
            <person name="Andres J."/>
            <person name="Pham M."/>
            <person name="Weisz D."/>
            <person name="Mascagni F."/>
            <person name="Usai G."/>
            <person name="Natali L."/>
            <person name="Bassil N."/>
            <person name="Fernandez G.E."/>
            <person name="Lomsadze A."/>
            <person name="Armour M."/>
            <person name="Olukolu B."/>
            <person name="Poorten T."/>
            <person name="Britton C."/>
            <person name="Davik J."/>
            <person name="Ashrafi H."/>
            <person name="Aiden E.L."/>
            <person name="Borodovsky M."/>
            <person name="Worthington M."/>
        </authorList>
    </citation>
    <scope>NUCLEOTIDE SEQUENCE [LARGE SCALE GENOMIC DNA]</scope>
    <source>
        <strain evidence="2">PI 553951</strain>
    </source>
</reference>
<keyword evidence="3" id="KW-1185">Reference proteome</keyword>
<feature type="region of interest" description="Disordered" evidence="1">
    <location>
        <begin position="49"/>
        <end position="87"/>
    </location>
</feature>
<comment type="caution">
    <text evidence="2">The sequence shown here is derived from an EMBL/GenBank/DDBJ whole genome shotgun (WGS) entry which is preliminary data.</text>
</comment>
<sequence>MTRRFFLQPSPPLAPHRREPWSPAPVLCLHQIPIPRLRLHCARSTTTSSLFTATSPQGRTSASEAPPITISETKRHRIFDRSPATFD</sequence>
<evidence type="ECO:0000256" key="1">
    <source>
        <dbReference type="SAM" id="MobiDB-lite"/>
    </source>
</evidence>
<proteinExistence type="predicted"/>
<evidence type="ECO:0000313" key="2">
    <source>
        <dbReference type="EMBL" id="KAK9929666.1"/>
    </source>
</evidence>
<dbReference type="AlphaFoldDB" id="A0AAW1X0Y6"/>
<gene>
    <name evidence="2" type="ORF">M0R45_026756</name>
</gene>
<evidence type="ECO:0000313" key="3">
    <source>
        <dbReference type="Proteomes" id="UP001457282"/>
    </source>
</evidence>
<dbReference type="EMBL" id="JBEDUW010000005">
    <property type="protein sequence ID" value="KAK9929666.1"/>
    <property type="molecule type" value="Genomic_DNA"/>
</dbReference>
<name>A0AAW1X0Y6_RUBAR</name>
<protein>
    <submittedName>
        <fullName evidence="2">Uncharacterized protein</fullName>
    </submittedName>
</protein>
<organism evidence="2 3">
    <name type="scientific">Rubus argutus</name>
    <name type="common">Southern blackberry</name>
    <dbReference type="NCBI Taxonomy" id="59490"/>
    <lineage>
        <taxon>Eukaryota</taxon>
        <taxon>Viridiplantae</taxon>
        <taxon>Streptophyta</taxon>
        <taxon>Embryophyta</taxon>
        <taxon>Tracheophyta</taxon>
        <taxon>Spermatophyta</taxon>
        <taxon>Magnoliopsida</taxon>
        <taxon>eudicotyledons</taxon>
        <taxon>Gunneridae</taxon>
        <taxon>Pentapetalae</taxon>
        <taxon>rosids</taxon>
        <taxon>fabids</taxon>
        <taxon>Rosales</taxon>
        <taxon>Rosaceae</taxon>
        <taxon>Rosoideae</taxon>
        <taxon>Rosoideae incertae sedis</taxon>
        <taxon>Rubus</taxon>
    </lineage>
</organism>
<dbReference type="Proteomes" id="UP001457282">
    <property type="component" value="Unassembled WGS sequence"/>
</dbReference>